<dbReference type="GO" id="GO:0016746">
    <property type="term" value="F:acyltransferase activity"/>
    <property type="evidence" value="ECO:0007669"/>
    <property type="project" value="UniProtKB-KW"/>
</dbReference>
<sequence>MITLADVGYQVGWVVVKRLPKKVSKALFRKIADYSYEKDIKGVQQLRANLSFMLGLDAQSLELEKLVKQGMRSYLQYWEDAFRLPTWKEKHLNKYVRCEGLAELEKAFASKKALITATPHMGNWDAAGYFYTKVYGPVTTVVERLKPESIYKKFVKFRNSLGIEVIPTSGEADIFMKLLRRAKEGKMIALVADRDITKNGILVNYGPSQASFPVGPAALAVALDGLVLPLSSYYDHDGVLVMTFFEPISPSGNGSKEEQVKEITQKIAKVFEREVKKNPQDWHMLQRVWPDVLPITRINQGLVN</sequence>
<protein>
    <submittedName>
        <fullName evidence="7">Unannotated protein</fullName>
    </submittedName>
</protein>
<keyword evidence="6" id="KW-0012">Acyltransferase</keyword>
<keyword evidence="5" id="KW-0472">Membrane</keyword>
<evidence type="ECO:0000256" key="3">
    <source>
        <dbReference type="ARBA" id="ARBA00022519"/>
    </source>
</evidence>
<dbReference type="GO" id="GO:1901137">
    <property type="term" value="P:carbohydrate derivative biosynthetic process"/>
    <property type="evidence" value="ECO:0007669"/>
    <property type="project" value="UniProtKB-ARBA"/>
</dbReference>
<accession>A0A6J6E8W1</accession>
<keyword evidence="3" id="KW-0997">Cell inner membrane</keyword>
<evidence type="ECO:0000256" key="1">
    <source>
        <dbReference type="ARBA" id="ARBA00004533"/>
    </source>
</evidence>
<name>A0A6J6E8W1_9ZZZZ</name>
<dbReference type="Pfam" id="PF03279">
    <property type="entry name" value="Lip_A_acyltrans"/>
    <property type="match status" value="1"/>
</dbReference>
<comment type="subcellular location">
    <subcellularLocation>
        <location evidence="1">Cell inner membrane</location>
    </subcellularLocation>
</comment>
<reference evidence="7" key="1">
    <citation type="submission" date="2020-05" db="EMBL/GenBank/DDBJ databases">
        <authorList>
            <person name="Chiriac C."/>
            <person name="Salcher M."/>
            <person name="Ghai R."/>
            <person name="Kavagutti S V."/>
        </authorList>
    </citation>
    <scope>NUCLEOTIDE SEQUENCE</scope>
</reference>
<keyword evidence="2" id="KW-1003">Cell membrane</keyword>
<evidence type="ECO:0000256" key="5">
    <source>
        <dbReference type="ARBA" id="ARBA00023136"/>
    </source>
</evidence>
<dbReference type="CDD" id="cd07984">
    <property type="entry name" value="LPLAT_LABLAT-like"/>
    <property type="match status" value="1"/>
</dbReference>
<dbReference type="InterPro" id="IPR004960">
    <property type="entry name" value="LipA_acyltrans"/>
</dbReference>
<evidence type="ECO:0000313" key="7">
    <source>
        <dbReference type="EMBL" id="CAB4570753.1"/>
    </source>
</evidence>
<evidence type="ECO:0000256" key="2">
    <source>
        <dbReference type="ARBA" id="ARBA00022475"/>
    </source>
</evidence>
<dbReference type="PANTHER" id="PTHR30606:SF10">
    <property type="entry name" value="PHOSPHATIDYLINOSITOL MANNOSIDE ACYLTRANSFERASE"/>
    <property type="match status" value="1"/>
</dbReference>
<evidence type="ECO:0000256" key="6">
    <source>
        <dbReference type="ARBA" id="ARBA00023315"/>
    </source>
</evidence>
<organism evidence="7">
    <name type="scientific">freshwater metagenome</name>
    <dbReference type="NCBI Taxonomy" id="449393"/>
    <lineage>
        <taxon>unclassified sequences</taxon>
        <taxon>metagenomes</taxon>
        <taxon>ecological metagenomes</taxon>
    </lineage>
</organism>
<dbReference type="PANTHER" id="PTHR30606">
    <property type="entry name" value="LIPID A BIOSYNTHESIS LAUROYL ACYLTRANSFERASE"/>
    <property type="match status" value="1"/>
</dbReference>
<dbReference type="NCBIfam" id="NF005919">
    <property type="entry name" value="PRK07920.1"/>
    <property type="match status" value="1"/>
</dbReference>
<dbReference type="GO" id="GO:0008610">
    <property type="term" value="P:lipid biosynthetic process"/>
    <property type="evidence" value="ECO:0007669"/>
    <property type="project" value="UniProtKB-ARBA"/>
</dbReference>
<dbReference type="AlphaFoldDB" id="A0A6J6E8W1"/>
<dbReference type="EMBL" id="CAEZTU010000005">
    <property type="protein sequence ID" value="CAB4570753.1"/>
    <property type="molecule type" value="Genomic_DNA"/>
</dbReference>
<proteinExistence type="predicted"/>
<evidence type="ECO:0000256" key="4">
    <source>
        <dbReference type="ARBA" id="ARBA00022679"/>
    </source>
</evidence>
<keyword evidence="4" id="KW-0808">Transferase</keyword>
<gene>
    <name evidence="7" type="ORF">UFOPK1740_00216</name>
</gene>
<dbReference type="GO" id="GO:0005886">
    <property type="term" value="C:plasma membrane"/>
    <property type="evidence" value="ECO:0007669"/>
    <property type="project" value="UniProtKB-SubCell"/>
</dbReference>